<evidence type="ECO:0000259" key="2">
    <source>
        <dbReference type="Pfam" id="PF00561"/>
    </source>
</evidence>
<dbReference type="PRINTS" id="PR00111">
    <property type="entry name" value="ABHYDROLASE"/>
</dbReference>
<dbReference type="InterPro" id="IPR050266">
    <property type="entry name" value="AB_hydrolase_sf"/>
</dbReference>
<dbReference type="SUPFAM" id="SSF53474">
    <property type="entry name" value="alpha/beta-Hydrolases"/>
    <property type="match status" value="1"/>
</dbReference>
<dbReference type="EMBL" id="CADCVH010000053">
    <property type="protein sequence ID" value="CAA9456479.1"/>
    <property type="molecule type" value="Genomic_DNA"/>
</dbReference>
<feature type="domain" description="AB hydrolase-1" evidence="2">
    <location>
        <begin position="27"/>
        <end position="142"/>
    </location>
</feature>
<dbReference type="PANTHER" id="PTHR43798:SF31">
    <property type="entry name" value="AB HYDROLASE SUPERFAMILY PROTEIN YCLE"/>
    <property type="match status" value="1"/>
</dbReference>
<dbReference type="InterPro" id="IPR000073">
    <property type="entry name" value="AB_hydrolase_1"/>
</dbReference>
<dbReference type="Gene3D" id="3.40.50.1820">
    <property type="entry name" value="alpha/beta hydrolase"/>
    <property type="match status" value="1"/>
</dbReference>
<protein>
    <submittedName>
        <fullName evidence="3">Hydrolase, alpha/beta fold family</fullName>
    </submittedName>
</protein>
<sequence length="312" mass="34072">MEALWRSERVPGDVGISINRAGDGPDPVVCLHGITAQHRAFTPAARHAGPARGLVGVDLRGRGDSDKPDSGYGLEAHAGDAIRVLDHLGLDDAVLVGHSMGAFVALKAALIYPHRVRALVLLDGGWPRVEVPPQEEMTEEQRREAEAIREGLARAFSRLEMVFETPDDYLGFWFPDGNLTMADLPPDLADYYRYDLQPVEGGHNPKCSTAAAKEDSPAVTRTSPTAEEMRAVGCPVALVRASEGFFPGSRPLIPDATRDVMAEALDLRSEMVLPGANHYTMLWTPYTRQWADLLLSDGWYRQGRTPEVRGPG</sequence>
<evidence type="ECO:0000313" key="3">
    <source>
        <dbReference type="EMBL" id="CAA9456479.1"/>
    </source>
</evidence>
<name>A0A6J4QVR2_9ACTN</name>
<dbReference type="PANTHER" id="PTHR43798">
    <property type="entry name" value="MONOACYLGLYCEROL LIPASE"/>
    <property type="match status" value="1"/>
</dbReference>
<dbReference type="Pfam" id="PF00561">
    <property type="entry name" value="Abhydrolase_1"/>
    <property type="match status" value="1"/>
</dbReference>
<dbReference type="GO" id="GO:0016020">
    <property type="term" value="C:membrane"/>
    <property type="evidence" value="ECO:0007669"/>
    <property type="project" value="TreeGrafter"/>
</dbReference>
<dbReference type="InterPro" id="IPR029058">
    <property type="entry name" value="AB_hydrolase_fold"/>
</dbReference>
<dbReference type="AlphaFoldDB" id="A0A6J4QVR2"/>
<dbReference type="GO" id="GO:0016787">
    <property type="term" value="F:hydrolase activity"/>
    <property type="evidence" value="ECO:0007669"/>
    <property type="project" value="UniProtKB-KW"/>
</dbReference>
<keyword evidence="1 3" id="KW-0378">Hydrolase</keyword>
<gene>
    <name evidence="3" type="ORF">AVDCRST_MAG02-2350</name>
</gene>
<reference evidence="3" key="1">
    <citation type="submission" date="2020-02" db="EMBL/GenBank/DDBJ databases">
        <authorList>
            <person name="Meier V. D."/>
        </authorList>
    </citation>
    <scope>NUCLEOTIDE SEQUENCE</scope>
    <source>
        <strain evidence="3">AVDCRST_MAG02</strain>
    </source>
</reference>
<evidence type="ECO:0000256" key="1">
    <source>
        <dbReference type="ARBA" id="ARBA00022801"/>
    </source>
</evidence>
<proteinExistence type="predicted"/>
<organism evidence="3">
    <name type="scientific">uncultured Rubrobacteraceae bacterium</name>
    <dbReference type="NCBI Taxonomy" id="349277"/>
    <lineage>
        <taxon>Bacteria</taxon>
        <taxon>Bacillati</taxon>
        <taxon>Actinomycetota</taxon>
        <taxon>Rubrobacteria</taxon>
        <taxon>Rubrobacterales</taxon>
        <taxon>Rubrobacteraceae</taxon>
        <taxon>environmental samples</taxon>
    </lineage>
</organism>
<accession>A0A6J4QVR2</accession>